<evidence type="ECO:0000313" key="7">
    <source>
        <dbReference type="EMBL" id="AGA32529.1"/>
    </source>
</evidence>
<protein>
    <recommendedName>
        <fullName evidence="3">3-deoxy-D-manno-octulosonic acid transferase</fullName>
        <ecNumber evidence="2">2.4.99.12</ecNumber>
    </recommendedName>
    <alternativeName>
        <fullName evidence="4">Lipid IV(A) 3-deoxy-D-manno-octulosonic acid transferase</fullName>
    </alternativeName>
</protein>
<dbReference type="PATRIC" id="fig|1255043.3.peg.845"/>
<evidence type="ECO:0000256" key="4">
    <source>
        <dbReference type="ARBA" id="ARBA00031445"/>
    </source>
</evidence>
<dbReference type="AlphaFoldDB" id="L0DSE1"/>
<keyword evidence="8" id="KW-1185">Reference proteome</keyword>
<reference evidence="7" key="1">
    <citation type="submission" date="2015-12" db="EMBL/GenBank/DDBJ databases">
        <authorList>
            <person name="Tikhonova T.V."/>
            <person name="Pavlov A.R."/>
            <person name="Beletsky A.V."/>
            <person name="Mardanov A.V."/>
            <person name="Sorokin D.Y."/>
            <person name="Ravin N.V."/>
            <person name="Popov V.O."/>
        </authorList>
    </citation>
    <scope>NUCLEOTIDE SEQUENCE</scope>
    <source>
        <strain evidence="7">DSM 14787</strain>
    </source>
</reference>
<dbReference type="EMBL" id="CP003989">
    <property type="protein sequence ID" value="AGA32529.1"/>
    <property type="molecule type" value="Genomic_DNA"/>
</dbReference>
<dbReference type="InterPro" id="IPR007507">
    <property type="entry name" value="Glycos_transf_N"/>
</dbReference>
<comment type="pathway">
    <text evidence="1">Bacterial outer membrane biogenesis; LPS core biosynthesis.</text>
</comment>
<proteinExistence type="predicted"/>
<dbReference type="Pfam" id="PF04413">
    <property type="entry name" value="Glycos_transf_N"/>
    <property type="match status" value="1"/>
</dbReference>
<evidence type="ECO:0000259" key="6">
    <source>
        <dbReference type="Pfam" id="PF04413"/>
    </source>
</evidence>
<dbReference type="GO" id="GO:0043842">
    <property type="term" value="F:Kdo transferase activity"/>
    <property type="evidence" value="ECO:0007669"/>
    <property type="project" value="UniProtKB-EC"/>
</dbReference>
<name>L0DSE1_THIND</name>
<evidence type="ECO:0000256" key="5">
    <source>
        <dbReference type="ARBA" id="ARBA00049183"/>
    </source>
</evidence>
<accession>L0DSE1</accession>
<evidence type="ECO:0000256" key="3">
    <source>
        <dbReference type="ARBA" id="ARBA00019077"/>
    </source>
</evidence>
<sequence>MVVADPGYGTRFWPVWRAAWRDHRAGDRRRARARLGFLSPPEGRGRLIWIKAGASREALQLGVELLGAVRDRRRDVRIVLTFERDDPDLLRALLRSWPRVGLGYGPSDRPRVVRRVLARFRPAGVLLAESAPPETLLQRLSAPVAAIGTGPARTRVTAAWPLSATEYRVWQGSGAVQDLLPAADPQARFAEARADVVLRTLAGGGTRRLWWWHGDSAGWDAWWAHWRAAPLADDILLVSLEDGGAPATATLAASSWDRRPLPGGTVVHLDDRRWWAAAASAADGIHLAGASRGALWQALAAGSAVSMGVSSPIADLPVSALVQPERVLAHWQTLRGDTQRRRGLGDAARRRFWTERRQVDRNLAALMDRVWVW</sequence>
<organism evidence="7 8">
    <name type="scientific">Thioalkalivibrio nitratireducens (strain DSM 14787 / UNIQEM 213 / ALEN2)</name>
    <dbReference type="NCBI Taxonomy" id="1255043"/>
    <lineage>
        <taxon>Bacteria</taxon>
        <taxon>Pseudomonadati</taxon>
        <taxon>Pseudomonadota</taxon>
        <taxon>Gammaproteobacteria</taxon>
        <taxon>Chromatiales</taxon>
        <taxon>Ectothiorhodospiraceae</taxon>
        <taxon>Thioalkalivibrio</taxon>
    </lineage>
</organism>
<dbReference type="HOGENOM" id="CLU_712951_0_0_6"/>
<dbReference type="EC" id="2.4.99.12" evidence="2"/>
<dbReference type="STRING" id="1255043.TVNIR_0839"/>
<evidence type="ECO:0000313" key="8">
    <source>
        <dbReference type="Proteomes" id="UP000010809"/>
    </source>
</evidence>
<dbReference type="RefSeq" id="WP_015257672.1">
    <property type="nucleotide sequence ID" value="NC_019902.2"/>
</dbReference>
<evidence type="ECO:0000256" key="2">
    <source>
        <dbReference type="ARBA" id="ARBA00012621"/>
    </source>
</evidence>
<dbReference type="Proteomes" id="UP000010809">
    <property type="component" value="Chromosome"/>
</dbReference>
<gene>
    <name evidence="7" type="ordered locus">TVNIR_0839</name>
</gene>
<comment type="catalytic activity">
    <reaction evidence="5">
        <text>lipid IVA (E. coli) + CMP-3-deoxy-beta-D-manno-octulosonate = alpha-Kdo-(2-&gt;6)-lipid IVA (E. coli) + CMP + H(+)</text>
        <dbReference type="Rhea" id="RHEA:28066"/>
        <dbReference type="ChEBI" id="CHEBI:15378"/>
        <dbReference type="ChEBI" id="CHEBI:58603"/>
        <dbReference type="ChEBI" id="CHEBI:60364"/>
        <dbReference type="ChEBI" id="CHEBI:60377"/>
        <dbReference type="ChEBI" id="CHEBI:85987"/>
        <dbReference type="EC" id="2.4.99.12"/>
    </reaction>
</comment>
<dbReference type="eggNOG" id="ENOG5033UCX">
    <property type="taxonomic scope" value="Bacteria"/>
</dbReference>
<dbReference type="KEGG" id="tni:TVNIR_0839"/>
<dbReference type="InterPro" id="IPR038107">
    <property type="entry name" value="Glycos_transf_N_sf"/>
</dbReference>
<evidence type="ECO:0000256" key="1">
    <source>
        <dbReference type="ARBA" id="ARBA00004713"/>
    </source>
</evidence>
<dbReference type="Gene3D" id="3.40.50.11720">
    <property type="entry name" value="3-Deoxy-D-manno-octulosonic-acid transferase, N-terminal domain"/>
    <property type="match status" value="1"/>
</dbReference>
<feature type="domain" description="3-deoxy-D-manno-octulosonic-acid transferase N-terminal" evidence="6">
    <location>
        <begin position="30"/>
        <end position="136"/>
    </location>
</feature>